<evidence type="ECO:0000313" key="1">
    <source>
        <dbReference type="EMBL" id="PIY32248.1"/>
    </source>
</evidence>
<reference evidence="1 2" key="1">
    <citation type="submission" date="2017-09" db="EMBL/GenBank/DDBJ databases">
        <title>Depth-based differentiation of microbial function through sediment-hosted aquifers and enrichment of novel symbionts in the deep terrestrial subsurface.</title>
        <authorList>
            <person name="Probst A.J."/>
            <person name="Ladd B."/>
            <person name="Jarett J.K."/>
            <person name="Geller-Mcgrath D.E."/>
            <person name="Sieber C.M."/>
            <person name="Emerson J.B."/>
            <person name="Anantharaman K."/>
            <person name="Thomas B.C."/>
            <person name="Malmstrom R."/>
            <person name="Stieglmeier M."/>
            <person name="Klingl A."/>
            <person name="Woyke T."/>
            <person name="Ryan C.M."/>
            <person name="Banfield J.F."/>
        </authorList>
    </citation>
    <scope>NUCLEOTIDE SEQUENCE [LARGE SCALE GENOMIC DNA]</scope>
    <source>
        <strain evidence="1">CG_4_10_14_3_um_filter_34_13</strain>
    </source>
</reference>
<dbReference type="AlphaFoldDB" id="A0A2M7PNQ2"/>
<protein>
    <submittedName>
        <fullName evidence="1">Gas vesicle protein K</fullName>
    </submittedName>
</protein>
<proteinExistence type="predicted"/>
<dbReference type="Proteomes" id="UP000230646">
    <property type="component" value="Unassembled WGS sequence"/>
</dbReference>
<accession>A0A2M7PNQ2</accession>
<gene>
    <name evidence="1" type="ORF">COZ07_06340</name>
</gene>
<evidence type="ECO:0000313" key="2">
    <source>
        <dbReference type="Proteomes" id="UP000230646"/>
    </source>
</evidence>
<comment type="caution">
    <text evidence="1">The sequence shown here is derived from an EMBL/GenBank/DDBJ whole genome shotgun (WGS) entry which is preliminary data.</text>
</comment>
<sequence length="26" mass="2872">MPIDIDEDNLKHGLLGLVIALVEIIK</sequence>
<name>A0A2M7PNQ2_9BACT</name>
<feature type="non-terminal residue" evidence="1">
    <location>
        <position position="26"/>
    </location>
</feature>
<organism evidence="1 2">
    <name type="scientific">Candidatus Infernicultor aquiphilus</name>
    <dbReference type="NCBI Taxonomy" id="1805029"/>
    <lineage>
        <taxon>Bacteria</taxon>
        <taxon>Pseudomonadati</taxon>
        <taxon>Atribacterota</taxon>
        <taxon>Candidatus Phoenicimicrobiia</taxon>
        <taxon>Candidatus Pheonicimicrobiales</taxon>
        <taxon>Candidatus Phoenicimicrobiaceae</taxon>
        <taxon>Candidatus Infernicultor</taxon>
    </lineage>
</organism>
<dbReference type="EMBL" id="PFKO01000242">
    <property type="protein sequence ID" value="PIY32248.1"/>
    <property type="molecule type" value="Genomic_DNA"/>
</dbReference>